<dbReference type="InterPro" id="IPR000326">
    <property type="entry name" value="PAP2/HPO"/>
</dbReference>
<feature type="transmembrane region" description="Helical" evidence="1">
    <location>
        <begin position="155"/>
        <end position="172"/>
    </location>
</feature>
<gene>
    <name evidence="3" type="ORF">IAC32_00930</name>
</gene>
<reference evidence="3" key="2">
    <citation type="journal article" date="2021" name="PeerJ">
        <title>Extensive microbial diversity within the chicken gut microbiome revealed by metagenomics and culture.</title>
        <authorList>
            <person name="Gilroy R."/>
            <person name="Ravi A."/>
            <person name="Getino M."/>
            <person name="Pursley I."/>
            <person name="Horton D.L."/>
            <person name="Alikhan N.F."/>
            <person name="Baker D."/>
            <person name="Gharbi K."/>
            <person name="Hall N."/>
            <person name="Watson M."/>
            <person name="Adriaenssens E.M."/>
            <person name="Foster-Nyarko E."/>
            <person name="Jarju S."/>
            <person name="Secka A."/>
            <person name="Antonio M."/>
            <person name="Oren A."/>
            <person name="Chaudhuri R.R."/>
            <person name="La Ragione R."/>
            <person name="Hildebrand F."/>
            <person name="Pallen M.J."/>
        </authorList>
    </citation>
    <scope>NUCLEOTIDE SEQUENCE</scope>
    <source>
        <strain evidence="3">D3-1215</strain>
    </source>
</reference>
<dbReference type="PROSITE" id="PS51257">
    <property type="entry name" value="PROKAR_LIPOPROTEIN"/>
    <property type="match status" value="1"/>
</dbReference>
<dbReference type="Pfam" id="PF01569">
    <property type="entry name" value="PAP2"/>
    <property type="match status" value="1"/>
</dbReference>
<dbReference type="EMBL" id="JADIMR010000012">
    <property type="protein sequence ID" value="MBO8446299.1"/>
    <property type="molecule type" value="Genomic_DNA"/>
</dbReference>
<dbReference type="SUPFAM" id="SSF48317">
    <property type="entry name" value="Acid phosphatase/Vanadium-dependent haloperoxidase"/>
    <property type="match status" value="1"/>
</dbReference>
<evidence type="ECO:0000256" key="1">
    <source>
        <dbReference type="SAM" id="Phobius"/>
    </source>
</evidence>
<reference evidence="3" key="1">
    <citation type="submission" date="2020-10" db="EMBL/GenBank/DDBJ databases">
        <authorList>
            <person name="Gilroy R."/>
        </authorList>
    </citation>
    <scope>NUCLEOTIDE SEQUENCE</scope>
    <source>
        <strain evidence="3">D3-1215</strain>
    </source>
</reference>
<dbReference type="PANTHER" id="PTHR14969:SF13">
    <property type="entry name" value="AT30094P"/>
    <property type="match status" value="1"/>
</dbReference>
<feature type="transmembrane region" description="Helical" evidence="1">
    <location>
        <begin position="64"/>
        <end position="84"/>
    </location>
</feature>
<dbReference type="Proteomes" id="UP000823637">
    <property type="component" value="Unassembled WGS sequence"/>
</dbReference>
<feature type="domain" description="Phosphatidic acid phosphatase type 2/haloperoxidase" evidence="2">
    <location>
        <begin position="79"/>
        <end position="199"/>
    </location>
</feature>
<keyword evidence="1" id="KW-0812">Transmembrane</keyword>
<dbReference type="CDD" id="cd01610">
    <property type="entry name" value="PAP2_like"/>
    <property type="match status" value="1"/>
</dbReference>
<keyword evidence="1" id="KW-0472">Membrane</keyword>
<dbReference type="SMART" id="SM00014">
    <property type="entry name" value="acidPPc"/>
    <property type="match status" value="1"/>
</dbReference>
<protein>
    <submittedName>
        <fullName evidence="3">Phosphatase PAP2 family protein</fullName>
    </submittedName>
</protein>
<keyword evidence="1" id="KW-1133">Transmembrane helix</keyword>
<proteinExistence type="predicted"/>
<evidence type="ECO:0000313" key="3">
    <source>
        <dbReference type="EMBL" id="MBO8446299.1"/>
    </source>
</evidence>
<accession>A0A9D9EEI5</accession>
<feature type="transmembrane region" description="Helical" evidence="1">
    <location>
        <begin position="12"/>
        <end position="33"/>
    </location>
</feature>
<name>A0A9D9EEI5_9BACT</name>
<comment type="caution">
    <text evidence="3">The sequence shown here is derived from an EMBL/GenBank/DDBJ whole genome shotgun (WGS) entry which is preliminary data.</text>
</comment>
<sequence length="224" mass="24340">MKDKLVLFCRDNAWFLLTAVAAVVFGCCLHLSLGKTGSHVFLNSAHTPGLDIFFKYFTELGGGLPSYIGAAILLVSLRGGFYVLSAQLLNLLLTHAIKIPVGAPRPVTYFHELGLQLPPVVEGVDLHVTDSFPSGHTSAAFAFCLCISAMLPKRWQPAGCLLALLACLGGYSRVYLSQHFLEDILLGAVIGMVSAIIMYMALYGNKRAITDKGLIRLITERRKN</sequence>
<dbReference type="PANTHER" id="PTHR14969">
    <property type="entry name" value="SPHINGOSINE-1-PHOSPHATE PHOSPHOHYDROLASE"/>
    <property type="match status" value="1"/>
</dbReference>
<dbReference type="Gene3D" id="1.20.144.10">
    <property type="entry name" value="Phosphatidic acid phosphatase type 2/haloperoxidase"/>
    <property type="match status" value="1"/>
</dbReference>
<organism evidence="3 4">
    <name type="scientific">Candidatus Enterocola intestinipullorum</name>
    <dbReference type="NCBI Taxonomy" id="2840783"/>
    <lineage>
        <taxon>Bacteria</taxon>
        <taxon>Pseudomonadati</taxon>
        <taxon>Bacteroidota</taxon>
        <taxon>Bacteroidia</taxon>
        <taxon>Bacteroidales</taxon>
        <taxon>Candidatus Enterocola</taxon>
    </lineage>
</organism>
<evidence type="ECO:0000313" key="4">
    <source>
        <dbReference type="Proteomes" id="UP000823637"/>
    </source>
</evidence>
<feature type="transmembrane region" description="Helical" evidence="1">
    <location>
        <begin position="184"/>
        <end position="202"/>
    </location>
</feature>
<dbReference type="InterPro" id="IPR036938">
    <property type="entry name" value="PAP2/HPO_sf"/>
</dbReference>
<dbReference type="AlphaFoldDB" id="A0A9D9EEI5"/>
<evidence type="ECO:0000259" key="2">
    <source>
        <dbReference type="SMART" id="SM00014"/>
    </source>
</evidence>